<reference evidence="3" key="1">
    <citation type="submission" date="2017-05" db="EMBL/GenBank/DDBJ databases">
        <authorList>
            <person name="Rodrigo-Torres L."/>
            <person name="Arahal R. D."/>
            <person name="Lucena T."/>
        </authorList>
    </citation>
    <scope>NUCLEOTIDE SEQUENCE [LARGE SCALE GENOMIC DNA]</scope>
    <source>
        <strain evidence="3">CECT 8868</strain>
    </source>
</reference>
<dbReference type="InterPro" id="IPR013216">
    <property type="entry name" value="Methyltransf_11"/>
</dbReference>
<proteinExistence type="predicted"/>
<organism evidence="2 3">
    <name type="scientific">Octadecabacter ascidiaceicola</name>
    <dbReference type="NCBI Taxonomy" id="1655543"/>
    <lineage>
        <taxon>Bacteria</taxon>
        <taxon>Pseudomonadati</taxon>
        <taxon>Pseudomonadota</taxon>
        <taxon>Alphaproteobacteria</taxon>
        <taxon>Rhodobacterales</taxon>
        <taxon>Roseobacteraceae</taxon>
        <taxon>Octadecabacter</taxon>
    </lineage>
</organism>
<dbReference type="Pfam" id="PF08241">
    <property type="entry name" value="Methyltransf_11"/>
    <property type="match status" value="1"/>
</dbReference>
<dbReference type="SUPFAM" id="SSF53335">
    <property type="entry name" value="S-adenosyl-L-methionine-dependent methyltransferases"/>
    <property type="match status" value="1"/>
</dbReference>
<name>A0A238KKH3_9RHOB</name>
<evidence type="ECO:0000259" key="1">
    <source>
        <dbReference type="Pfam" id="PF08241"/>
    </source>
</evidence>
<protein>
    <recommendedName>
        <fullName evidence="1">Methyltransferase type 11 domain-containing protein</fullName>
    </recommendedName>
</protein>
<dbReference type="Gene3D" id="3.40.50.150">
    <property type="entry name" value="Vaccinia Virus protein VP39"/>
    <property type="match status" value="1"/>
</dbReference>
<sequence>MLQDVQDFKDPQIHTLVRKKRTKDDASDLFDERPPSALLSDYPLDKAGHERSIMLQQKFTDRGFNIERCWNQVQQYMPELLTSPPQDVLEVSTGHGAMLEILRHYGHNVMGTDYATETWSSDCESAMKPDWPYRHIVESIDLPMTVFNNSNGDYPIETKSFDTTLCFQALENAGHPDGWMDVIDEFCRISRKSVFVMLGHLNSGTRANTDYNYAFHSFRRDLRSYRDNGFVCTGTFAHWGQALGFKLTAG</sequence>
<dbReference type="InterPro" id="IPR029063">
    <property type="entry name" value="SAM-dependent_MTases_sf"/>
</dbReference>
<feature type="domain" description="Methyltransferase type 11" evidence="1">
    <location>
        <begin position="89"/>
        <end position="192"/>
    </location>
</feature>
<dbReference type="RefSeq" id="WP_093997289.1">
    <property type="nucleotide sequence ID" value="NZ_FXYD01000005.1"/>
</dbReference>
<dbReference type="GO" id="GO:0008757">
    <property type="term" value="F:S-adenosylmethionine-dependent methyltransferase activity"/>
    <property type="evidence" value="ECO:0007669"/>
    <property type="project" value="InterPro"/>
</dbReference>
<dbReference type="Proteomes" id="UP000203464">
    <property type="component" value="Unassembled WGS sequence"/>
</dbReference>
<dbReference type="AlphaFoldDB" id="A0A238KKH3"/>
<keyword evidence="3" id="KW-1185">Reference proteome</keyword>
<evidence type="ECO:0000313" key="3">
    <source>
        <dbReference type="Proteomes" id="UP000203464"/>
    </source>
</evidence>
<accession>A0A238KKH3</accession>
<dbReference type="EMBL" id="FXYD01000005">
    <property type="protein sequence ID" value="SMX43299.1"/>
    <property type="molecule type" value="Genomic_DNA"/>
</dbReference>
<gene>
    <name evidence="2" type="ORF">OCA8868_02922</name>
</gene>
<evidence type="ECO:0000313" key="2">
    <source>
        <dbReference type="EMBL" id="SMX43299.1"/>
    </source>
</evidence>
<dbReference type="OrthoDB" id="7814581at2"/>